<organism evidence="7 8">
    <name type="scientific">Viridothelium virens</name>
    <name type="common">Speckled blister lichen</name>
    <name type="synonym">Trypethelium virens</name>
    <dbReference type="NCBI Taxonomy" id="1048519"/>
    <lineage>
        <taxon>Eukaryota</taxon>
        <taxon>Fungi</taxon>
        <taxon>Dikarya</taxon>
        <taxon>Ascomycota</taxon>
        <taxon>Pezizomycotina</taxon>
        <taxon>Dothideomycetes</taxon>
        <taxon>Dothideomycetes incertae sedis</taxon>
        <taxon>Trypetheliales</taxon>
        <taxon>Trypetheliaceae</taxon>
        <taxon>Viridothelium</taxon>
    </lineage>
</organism>
<dbReference type="Pfam" id="PF06140">
    <property type="entry name" value="Ifi-6-16"/>
    <property type="match status" value="1"/>
</dbReference>
<dbReference type="Gene3D" id="6.10.110.10">
    <property type="match status" value="1"/>
</dbReference>
<evidence type="ECO:0000256" key="4">
    <source>
        <dbReference type="ARBA" id="ARBA00022989"/>
    </source>
</evidence>
<evidence type="ECO:0000256" key="6">
    <source>
        <dbReference type="SAM" id="Phobius"/>
    </source>
</evidence>
<keyword evidence="5 6" id="KW-0472">Membrane</keyword>
<sequence>MAFIVPFLVGGILFILPALFTGPLLGLLGFGAAGPVAGSIAAGIQSIIAPVAGGSLFAILQSAGIGGFGAAIVNGVVAAGGAIGMAAAAIFRFFGGQ</sequence>
<reference evidence="7" key="1">
    <citation type="journal article" date="2020" name="Stud. Mycol.">
        <title>101 Dothideomycetes genomes: a test case for predicting lifestyles and emergence of pathogens.</title>
        <authorList>
            <person name="Haridas S."/>
            <person name="Albert R."/>
            <person name="Binder M."/>
            <person name="Bloem J."/>
            <person name="Labutti K."/>
            <person name="Salamov A."/>
            <person name="Andreopoulos B."/>
            <person name="Baker S."/>
            <person name="Barry K."/>
            <person name="Bills G."/>
            <person name="Bluhm B."/>
            <person name="Cannon C."/>
            <person name="Castanera R."/>
            <person name="Culley D."/>
            <person name="Daum C."/>
            <person name="Ezra D."/>
            <person name="Gonzalez J."/>
            <person name="Henrissat B."/>
            <person name="Kuo A."/>
            <person name="Liang C."/>
            <person name="Lipzen A."/>
            <person name="Lutzoni F."/>
            <person name="Magnuson J."/>
            <person name="Mondo S."/>
            <person name="Nolan M."/>
            <person name="Ohm R."/>
            <person name="Pangilinan J."/>
            <person name="Park H.-J."/>
            <person name="Ramirez L."/>
            <person name="Alfaro M."/>
            <person name="Sun H."/>
            <person name="Tritt A."/>
            <person name="Yoshinaga Y."/>
            <person name="Zwiers L.-H."/>
            <person name="Turgeon B."/>
            <person name="Goodwin S."/>
            <person name="Spatafora J."/>
            <person name="Crous P."/>
            <person name="Grigoriev I."/>
        </authorList>
    </citation>
    <scope>NUCLEOTIDE SEQUENCE</scope>
    <source>
        <strain evidence="7">Tuck. ex Michener</strain>
    </source>
</reference>
<dbReference type="EMBL" id="ML991822">
    <property type="protein sequence ID" value="KAF2231848.1"/>
    <property type="molecule type" value="Genomic_DNA"/>
</dbReference>
<dbReference type="InterPro" id="IPR038213">
    <property type="entry name" value="IFI6/IFI27-like_sf"/>
</dbReference>
<feature type="transmembrane region" description="Helical" evidence="6">
    <location>
        <begin position="36"/>
        <end position="60"/>
    </location>
</feature>
<accession>A0A6A6H1X9</accession>
<feature type="transmembrane region" description="Helical" evidence="6">
    <location>
        <begin position="7"/>
        <end position="30"/>
    </location>
</feature>
<gene>
    <name evidence="7" type="ORF">EV356DRAFT_535188</name>
</gene>
<evidence type="ECO:0000256" key="1">
    <source>
        <dbReference type="ARBA" id="ARBA00004141"/>
    </source>
</evidence>
<evidence type="ECO:0000256" key="3">
    <source>
        <dbReference type="ARBA" id="ARBA00022692"/>
    </source>
</evidence>
<keyword evidence="8" id="KW-1185">Reference proteome</keyword>
<comment type="subcellular location">
    <subcellularLocation>
        <location evidence="1">Membrane</location>
        <topology evidence="1">Multi-pass membrane protein</topology>
    </subcellularLocation>
</comment>
<dbReference type="GO" id="GO:0016020">
    <property type="term" value="C:membrane"/>
    <property type="evidence" value="ECO:0007669"/>
    <property type="project" value="UniProtKB-SubCell"/>
</dbReference>
<comment type="similarity">
    <text evidence="2">Belongs to the IFI6/IFI27 family.</text>
</comment>
<name>A0A6A6H1X9_VIRVR</name>
<feature type="transmembrane region" description="Helical" evidence="6">
    <location>
        <begin position="72"/>
        <end position="94"/>
    </location>
</feature>
<keyword evidence="4 6" id="KW-1133">Transmembrane helix</keyword>
<keyword evidence="3 6" id="KW-0812">Transmembrane</keyword>
<evidence type="ECO:0000313" key="7">
    <source>
        <dbReference type="EMBL" id="KAF2231848.1"/>
    </source>
</evidence>
<evidence type="ECO:0000256" key="5">
    <source>
        <dbReference type="ARBA" id="ARBA00023136"/>
    </source>
</evidence>
<dbReference type="AlphaFoldDB" id="A0A6A6H1X9"/>
<proteinExistence type="inferred from homology"/>
<evidence type="ECO:0000256" key="2">
    <source>
        <dbReference type="ARBA" id="ARBA00007262"/>
    </source>
</evidence>
<dbReference type="Proteomes" id="UP000800092">
    <property type="component" value="Unassembled WGS sequence"/>
</dbReference>
<dbReference type="InterPro" id="IPR009311">
    <property type="entry name" value="IFI6/IFI27-like"/>
</dbReference>
<protein>
    <submittedName>
        <fullName evidence="7">Uncharacterized protein</fullName>
    </submittedName>
</protein>
<evidence type="ECO:0000313" key="8">
    <source>
        <dbReference type="Proteomes" id="UP000800092"/>
    </source>
</evidence>